<name>A0A542YKR0_9MICO</name>
<comment type="caution">
    <text evidence="1">The sequence shown here is derived from an EMBL/GenBank/DDBJ whole genome shotgun (WGS) entry which is preliminary data.</text>
</comment>
<dbReference type="AlphaFoldDB" id="A0A542YKR0"/>
<proteinExistence type="predicted"/>
<dbReference type="OrthoDB" id="5124656at2"/>
<sequence>MPPRPAASTRSRARVVLVASLLALFLLVLLLINGCTPAAPQATPSPQAPAVAFASEEEALAAAEKVLEDYLAMADLILQEGAADPERIAPLVTEKWLEVELAGYAEMRDLGVRQEGISAVSATRFQQMFLQGSTTSVMIYACIDYDESMLVDGSGERIGTTEPNTTVEVTFEAAPESSLKVAAWEKWGKGSLC</sequence>
<keyword evidence="2" id="KW-1185">Reference proteome</keyword>
<evidence type="ECO:0000313" key="2">
    <source>
        <dbReference type="Proteomes" id="UP000317998"/>
    </source>
</evidence>
<reference evidence="1 2" key="1">
    <citation type="submission" date="2019-06" db="EMBL/GenBank/DDBJ databases">
        <title>Sequencing the genomes of 1000 actinobacteria strains.</title>
        <authorList>
            <person name="Klenk H.-P."/>
        </authorList>
    </citation>
    <scope>NUCLEOTIDE SEQUENCE [LARGE SCALE GENOMIC DNA]</scope>
    <source>
        <strain evidence="1 2">DSM 26477</strain>
    </source>
</reference>
<accession>A0A542YKR0</accession>
<dbReference type="EMBL" id="VFOM01000001">
    <property type="protein sequence ID" value="TQL48676.1"/>
    <property type="molecule type" value="Genomic_DNA"/>
</dbReference>
<gene>
    <name evidence="1" type="ORF">FB562_1774</name>
</gene>
<protein>
    <submittedName>
        <fullName evidence="1">Uncharacterized protein</fullName>
    </submittedName>
</protein>
<organism evidence="1 2">
    <name type="scientific">Homoserinimonas aerilata</name>
    <dbReference type="NCBI Taxonomy" id="1162970"/>
    <lineage>
        <taxon>Bacteria</taxon>
        <taxon>Bacillati</taxon>
        <taxon>Actinomycetota</taxon>
        <taxon>Actinomycetes</taxon>
        <taxon>Micrococcales</taxon>
        <taxon>Microbacteriaceae</taxon>
        <taxon>Homoserinimonas</taxon>
    </lineage>
</organism>
<evidence type="ECO:0000313" key="1">
    <source>
        <dbReference type="EMBL" id="TQL48676.1"/>
    </source>
</evidence>
<dbReference type="Proteomes" id="UP000317998">
    <property type="component" value="Unassembled WGS sequence"/>
</dbReference>
<dbReference type="RefSeq" id="WP_141880756.1">
    <property type="nucleotide sequence ID" value="NZ_VFOM01000001.1"/>
</dbReference>